<reference evidence="1 2" key="1">
    <citation type="submission" date="2022-03" db="EMBL/GenBank/DDBJ databases">
        <authorList>
            <person name="Brunel B."/>
        </authorList>
    </citation>
    <scope>NUCLEOTIDE SEQUENCE [LARGE SCALE GENOMIC DNA]</scope>
    <source>
        <strain evidence="1">STM5069sample</strain>
    </source>
</reference>
<accession>A0ABM9DF19</accession>
<comment type="caution">
    <text evidence="1">The sequence shown here is derived from an EMBL/GenBank/DDBJ whole genome shotgun (WGS) entry which is preliminary data.</text>
</comment>
<gene>
    <name evidence="1" type="ORF">MES5069_100010</name>
</gene>
<sequence length="57" mass="6083">MAPLGESGGPFKLEIAAGVEMAFLVKVVMDGRMDSGEFLQTSHLPEALHGSFSSSEW</sequence>
<evidence type="ECO:0000313" key="1">
    <source>
        <dbReference type="EMBL" id="CAH2395147.1"/>
    </source>
</evidence>
<evidence type="ECO:0000313" key="2">
    <source>
        <dbReference type="Proteomes" id="UP001153050"/>
    </source>
</evidence>
<name>A0ABM9DF19_9HYPH</name>
<dbReference type="EMBL" id="CAKXZT010000002">
    <property type="protein sequence ID" value="CAH2395147.1"/>
    <property type="molecule type" value="Genomic_DNA"/>
</dbReference>
<dbReference type="Proteomes" id="UP001153050">
    <property type="component" value="Unassembled WGS sequence"/>
</dbReference>
<proteinExistence type="predicted"/>
<protein>
    <submittedName>
        <fullName evidence="1">Uncharacterized protein</fullName>
    </submittedName>
</protein>
<keyword evidence="2" id="KW-1185">Reference proteome</keyword>
<organism evidence="1 2">
    <name type="scientific">Mesorhizobium escarrei</name>
    <dbReference type="NCBI Taxonomy" id="666018"/>
    <lineage>
        <taxon>Bacteria</taxon>
        <taxon>Pseudomonadati</taxon>
        <taxon>Pseudomonadota</taxon>
        <taxon>Alphaproteobacteria</taxon>
        <taxon>Hyphomicrobiales</taxon>
        <taxon>Phyllobacteriaceae</taxon>
        <taxon>Mesorhizobium</taxon>
    </lineage>
</organism>